<evidence type="ECO:0000313" key="3">
    <source>
        <dbReference type="Proteomes" id="UP000516421"/>
    </source>
</evidence>
<dbReference type="AlphaFoldDB" id="A0A7H2BHV5"/>
<dbReference type="EMBL" id="CP061538">
    <property type="protein sequence ID" value="QNV39251.1"/>
    <property type="molecule type" value="Genomic_DNA"/>
</dbReference>
<dbReference type="KEGG" id="rama:IDM48_07485"/>
<evidence type="ECO:0000313" key="2">
    <source>
        <dbReference type="EMBL" id="QNV39251.1"/>
    </source>
</evidence>
<sequence>MQSPASNNPPNRRQIVRGAAWSAPAVLSAGVVPAYASSKKGTATTTAGQYFRHVARKAITGTCNVTTNPTRGYIDSLPYKSPAGNSNTNRDPATSNGYWVEGTAGTVTNLTIKSVITFNHPIQIEPTGSYGNNVIPAGWTVTQTDPKTLTLTFTAATWNLSTSVVGSGDATGVFIQFKVTDACLAARALTVTGQTTMTYADAVGTKTMTKNTGPTSM</sequence>
<dbReference type="Proteomes" id="UP000516421">
    <property type="component" value="Chromosome"/>
</dbReference>
<proteinExistence type="predicted"/>
<gene>
    <name evidence="2" type="ORF">IDM48_07485</name>
</gene>
<reference evidence="2 3" key="1">
    <citation type="submission" date="2020-09" db="EMBL/GenBank/DDBJ databases">
        <title>Investigation of environmental microbe.</title>
        <authorList>
            <person name="Ou Y."/>
            <person name="Kang Q."/>
        </authorList>
    </citation>
    <scope>NUCLEOTIDE SEQUENCE [LARGE SCALE GENOMIC DNA]</scope>
    <source>
        <strain evidence="2 3">KJZ-9</strain>
    </source>
</reference>
<feature type="region of interest" description="Disordered" evidence="1">
    <location>
        <begin position="74"/>
        <end position="96"/>
    </location>
</feature>
<dbReference type="InterPro" id="IPR006311">
    <property type="entry name" value="TAT_signal"/>
</dbReference>
<evidence type="ECO:0000256" key="1">
    <source>
        <dbReference type="SAM" id="MobiDB-lite"/>
    </source>
</evidence>
<feature type="compositionally biased region" description="Polar residues" evidence="1">
    <location>
        <begin position="83"/>
        <end position="96"/>
    </location>
</feature>
<name>A0A7H2BHV5_9MICC</name>
<keyword evidence="3" id="KW-1185">Reference proteome</keyword>
<accession>A0A7H2BHV5</accession>
<dbReference type="PROSITE" id="PS51318">
    <property type="entry name" value="TAT"/>
    <property type="match status" value="1"/>
</dbReference>
<organism evidence="2 3">
    <name type="scientific">Rothia amarae</name>
    <dbReference type="NCBI Taxonomy" id="169480"/>
    <lineage>
        <taxon>Bacteria</taxon>
        <taxon>Bacillati</taxon>
        <taxon>Actinomycetota</taxon>
        <taxon>Actinomycetes</taxon>
        <taxon>Micrococcales</taxon>
        <taxon>Micrococcaceae</taxon>
        <taxon>Rothia</taxon>
    </lineage>
</organism>
<protein>
    <submittedName>
        <fullName evidence="2">Uncharacterized protein</fullName>
    </submittedName>
</protein>
<dbReference type="RefSeq" id="WP_190616766.1">
    <property type="nucleotide sequence ID" value="NZ_CP061538.1"/>
</dbReference>